<reference evidence="3" key="2">
    <citation type="submission" date="2015-06" db="EMBL/GenBank/DDBJ databases">
        <title>Genome Sequence of Bacillus endophyticus and Analysis of its Companion Mechanism in the Ketogulonigenium vulgare-Bacillus strain Consortium.</title>
        <authorList>
            <person name="Jia N."/>
            <person name="Du J."/>
            <person name="Ding M.-Z."/>
            <person name="Gao F."/>
            <person name="Yuan Y.-J."/>
        </authorList>
    </citation>
    <scope>NUCLEOTIDE SEQUENCE [LARGE SCALE GENOMIC DNA]</scope>
    <source>
        <strain evidence="3">Hbe603</strain>
    </source>
</reference>
<organism evidence="2 3">
    <name type="scientific">Priestia filamentosa</name>
    <dbReference type="NCBI Taxonomy" id="1402861"/>
    <lineage>
        <taxon>Bacteria</taxon>
        <taxon>Bacillati</taxon>
        <taxon>Bacillota</taxon>
        <taxon>Bacilli</taxon>
        <taxon>Bacillales</taxon>
        <taxon>Bacillaceae</taxon>
        <taxon>Priestia</taxon>
    </lineage>
</organism>
<dbReference type="OrthoDB" id="9778090at2"/>
<feature type="domain" description="DUF6434" evidence="1">
    <location>
        <begin position="70"/>
        <end position="126"/>
    </location>
</feature>
<evidence type="ECO:0000313" key="3">
    <source>
        <dbReference type="Proteomes" id="UP000036202"/>
    </source>
</evidence>
<dbReference type="Pfam" id="PF20026">
    <property type="entry name" value="DUF6434"/>
    <property type="match status" value="1"/>
</dbReference>
<accession>A0A0H4KF30</accession>
<dbReference type="AlphaFoldDB" id="A0A0H4KF30"/>
<proteinExistence type="predicted"/>
<dbReference type="EMBL" id="CP011974">
    <property type="protein sequence ID" value="AKO90884.1"/>
    <property type="molecule type" value="Genomic_DNA"/>
</dbReference>
<dbReference type="Pfam" id="PF18953">
    <property type="entry name" value="SAP_new25"/>
    <property type="match status" value="1"/>
</dbReference>
<dbReference type="KEGG" id="beo:BEH_01250"/>
<dbReference type="Proteomes" id="UP000036202">
    <property type="component" value="Chromosome"/>
</dbReference>
<gene>
    <name evidence="2" type="ORF">BEH_01250</name>
</gene>
<keyword evidence="3" id="KW-1185">Reference proteome</keyword>
<protein>
    <submittedName>
        <fullName evidence="2">Cytoplasmic protein</fullName>
    </submittedName>
</protein>
<sequence length="187" mass="22175">MERPPLIKGLSEHKFRNFYWLKKELQSFCRDNGLSTSGSKDEIIEHIGIFLGEGRIVRPAKRRTVHSLGEELCLETVITKHHRCSQKVRAFFKLHIPNFHFSTYIQNYFKNNVGKTYREVIEAWVKEEKRKKDPTYRPKLGSQFQYNQFIRDYFADPKNKGKGREDAILAWKHIKSLPGDNKYRGEE</sequence>
<dbReference type="InterPro" id="IPR045492">
    <property type="entry name" value="DUF6434"/>
</dbReference>
<accession>A0A2L1FEP8</accession>
<evidence type="ECO:0000259" key="1">
    <source>
        <dbReference type="Pfam" id="PF20026"/>
    </source>
</evidence>
<name>A0A0H4KF30_9BACI</name>
<reference evidence="2 3" key="1">
    <citation type="journal article" date="2015" name="PLoS ONE">
        <title>Genome Sequence of Bacillus endophyticus and Analysis of Its Companion Mechanism in the Ketogulonigenium vulgare-Bacillus Strain Consortium.</title>
        <authorList>
            <person name="Jia N."/>
            <person name="Du J."/>
            <person name="Ding M.Z."/>
            <person name="Gao F."/>
            <person name="Yuan Y.J."/>
        </authorList>
    </citation>
    <scope>NUCLEOTIDE SEQUENCE [LARGE SCALE GENOMIC DNA]</scope>
    <source>
        <strain evidence="2 3">Hbe603</strain>
    </source>
</reference>
<dbReference type="RefSeq" id="WP_048896672.1">
    <property type="nucleotide sequence ID" value="NZ_CP011974.1"/>
</dbReference>
<dbReference type="PATRIC" id="fig|135735.6.peg.223"/>
<evidence type="ECO:0000313" key="2">
    <source>
        <dbReference type="EMBL" id="AKO90884.1"/>
    </source>
</evidence>